<keyword evidence="1" id="KW-0472">Membrane</keyword>
<evidence type="ECO:0000256" key="1">
    <source>
        <dbReference type="SAM" id="Phobius"/>
    </source>
</evidence>
<gene>
    <name evidence="3" type="ORF">H3Z82_00495</name>
</gene>
<reference evidence="3 4" key="1">
    <citation type="submission" date="2020-07" db="EMBL/GenBank/DDBJ databases">
        <title>Bacterium isolated from marine sediment.</title>
        <authorList>
            <person name="Shang D."/>
        </authorList>
    </citation>
    <scope>NUCLEOTIDE SEQUENCE [LARGE SCALE GENOMIC DNA]</scope>
    <source>
        <strain evidence="3 4">F6074</strain>
    </source>
</reference>
<protein>
    <submittedName>
        <fullName evidence="3">SHOCT domain-containing protein</fullName>
    </submittedName>
</protein>
<organism evidence="3 4">
    <name type="scientific">Gelidibacter maritimus</name>
    <dbReference type="NCBI Taxonomy" id="2761487"/>
    <lineage>
        <taxon>Bacteria</taxon>
        <taxon>Pseudomonadati</taxon>
        <taxon>Bacteroidota</taxon>
        <taxon>Flavobacteriia</taxon>
        <taxon>Flavobacteriales</taxon>
        <taxon>Flavobacteriaceae</taxon>
        <taxon>Gelidibacter</taxon>
    </lineage>
</organism>
<evidence type="ECO:0000313" key="3">
    <source>
        <dbReference type="EMBL" id="MBA6151197.1"/>
    </source>
</evidence>
<dbReference type="RefSeq" id="WP_182201916.1">
    <property type="nucleotide sequence ID" value="NZ_JACGLT010000001.1"/>
</dbReference>
<comment type="caution">
    <text evidence="3">The sequence shown here is derived from an EMBL/GenBank/DDBJ whole genome shotgun (WGS) entry which is preliminary data.</text>
</comment>
<dbReference type="Pfam" id="PF09851">
    <property type="entry name" value="SHOCT"/>
    <property type="match status" value="1"/>
</dbReference>
<evidence type="ECO:0000313" key="4">
    <source>
        <dbReference type="Proteomes" id="UP000541857"/>
    </source>
</evidence>
<evidence type="ECO:0000259" key="2">
    <source>
        <dbReference type="Pfam" id="PF09851"/>
    </source>
</evidence>
<dbReference type="AlphaFoldDB" id="A0A7W2R1Y6"/>
<proteinExistence type="predicted"/>
<keyword evidence="4" id="KW-1185">Reference proteome</keyword>
<accession>A0A7W2R1Y6</accession>
<sequence length="221" mass="25564">MKIIKIIVGLFCFVLTINTFKNGIPVYNNLALYAEFIPILIVFIIGIFLFKSALKPGVKTNVTLLSEDEVHLPNIEQIELKLKMLKEAYNDGFINEIEFEEKKVKFLTSKKSILSKNERASQFNLKKEKLTNLFENKIITKEEFNNKLIALKGKYQIDNFNIERIDVNSKLYYISGGNQYGPVSIGRIAYLIENNEVNKNCFVRFENESSFNKRANEIIKC</sequence>
<dbReference type="Proteomes" id="UP000541857">
    <property type="component" value="Unassembled WGS sequence"/>
</dbReference>
<feature type="domain" description="SHOCT" evidence="2">
    <location>
        <begin position="81"/>
        <end position="103"/>
    </location>
</feature>
<keyword evidence="1" id="KW-1133">Transmembrane helix</keyword>
<feature type="transmembrane region" description="Helical" evidence="1">
    <location>
        <begin position="31"/>
        <end position="50"/>
    </location>
</feature>
<keyword evidence="1" id="KW-0812">Transmembrane</keyword>
<dbReference type="EMBL" id="JACGLT010000001">
    <property type="protein sequence ID" value="MBA6151197.1"/>
    <property type="molecule type" value="Genomic_DNA"/>
</dbReference>
<dbReference type="InterPro" id="IPR018649">
    <property type="entry name" value="SHOCT"/>
</dbReference>
<name>A0A7W2R1Y6_9FLAO</name>